<dbReference type="Gene3D" id="3.30.750.80">
    <property type="entry name" value="RNA methyltransferase domain (HRMD) like"/>
    <property type="match status" value="1"/>
</dbReference>
<keyword evidence="2 5" id="KW-0808">Transferase</keyword>
<dbReference type="InterPro" id="IPR029063">
    <property type="entry name" value="SAM-dependent_MTases_sf"/>
</dbReference>
<dbReference type="OrthoDB" id="9805492at2"/>
<dbReference type="GO" id="GO:0008168">
    <property type="term" value="F:methyltransferase activity"/>
    <property type="evidence" value="ECO:0007669"/>
    <property type="project" value="UniProtKB-KW"/>
</dbReference>
<keyword evidence="3" id="KW-0949">S-adenosyl-L-methionine</keyword>
<sequence length="317" mass="37105">MPLPDFEIFANRLRKMAKHHDKWARRKGITCYRIYDADVPEFPLAIDRYDSFLHVAEYRRQHGLSPDEYQLWRSGSKQVMQEVLELPADRIFFKEREQKKGKEQYEKRDDRQQEFTVTENGLKFIVNLRDYLDTGLFLDHRITRQMARDQADGKHTLNLFAYTGSFSVYMAAGGAASTTTIDLSNTYLEWARRNMALNGFEGDAHQYIRADVKGWLAEPVRQLYDLIILDPPTFSNSKAMEDILDVQRDHVELIQACLQRLTPGGILYFSTNFRKFKLDEAALSNLAEIRDLSAATIPQDFRNKKIHYCWEFKKPES</sequence>
<gene>
    <name evidence="5" type="ORF">CRP01_39430</name>
</gene>
<feature type="domain" description="S-adenosylmethionine-dependent methyltransferase" evidence="4">
    <location>
        <begin position="114"/>
        <end position="270"/>
    </location>
</feature>
<dbReference type="PANTHER" id="PTHR43042:SF3">
    <property type="entry name" value="RIBOSOMAL RNA LARGE SUBUNIT METHYLTRANSFERASE YWBD-RELATED"/>
    <property type="match status" value="1"/>
</dbReference>
<proteinExistence type="predicted"/>
<keyword evidence="6" id="KW-1185">Reference proteome</keyword>
<dbReference type="InterPro" id="IPR019614">
    <property type="entry name" value="SAM-dep_methyl-trfase"/>
</dbReference>
<dbReference type="Proteomes" id="UP000223913">
    <property type="component" value="Unassembled WGS sequence"/>
</dbReference>
<evidence type="ECO:0000313" key="6">
    <source>
        <dbReference type="Proteomes" id="UP000223913"/>
    </source>
</evidence>
<evidence type="ECO:0000256" key="2">
    <source>
        <dbReference type="ARBA" id="ARBA00022679"/>
    </source>
</evidence>
<dbReference type="PANTHER" id="PTHR43042">
    <property type="entry name" value="SAM-DEPENDENT METHYLTRANSFERASE"/>
    <property type="match status" value="1"/>
</dbReference>
<dbReference type="Pfam" id="PF10672">
    <property type="entry name" value="Methyltrans_SAM"/>
    <property type="match status" value="1"/>
</dbReference>
<dbReference type="SUPFAM" id="SSF53335">
    <property type="entry name" value="S-adenosyl-L-methionine-dependent methyltransferases"/>
    <property type="match status" value="1"/>
</dbReference>
<name>A0A2D0MXK9_FLAN2</name>
<dbReference type="AlphaFoldDB" id="A0A2D0MXK9"/>
<keyword evidence="1 5" id="KW-0489">Methyltransferase</keyword>
<evidence type="ECO:0000313" key="5">
    <source>
        <dbReference type="EMBL" id="PHN01011.1"/>
    </source>
</evidence>
<reference evidence="5 6" key="1">
    <citation type="submission" date="2017-10" db="EMBL/GenBank/DDBJ databases">
        <title>The draft genome sequence of Lewinella nigricans NBRC 102662.</title>
        <authorList>
            <person name="Wang K."/>
        </authorList>
    </citation>
    <scope>NUCLEOTIDE SEQUENCE [LARGE SCALE GENOMIC DNA]</scope>
    <source>
        <strain evidence="5 6">NBRC 102662</strain>
    </source>
</reference>
<comment type="caution">
    <text evidence="5">The sequence shown here is derived from an EMBL/GenBank/DDBJ whole genome shotgun (WGS) entry which is preliminary data.</text>
</comment>
<dbReference type="EMBL" id="PDUD01000066">
    <property type="protein sequence ID" value="PHN01011.1"/>
    <property type="molecule type" value="Genomic_DNA"/>
</dbReference>
<dbReference type="GO" id="GO:0032259">
    <property type="term" value="P:methylation"/>
    <property type="evidence" value="ECO:0007669"/>
    <property type="project" value="UniProtKB-KW"/>
</dbReference>
<dbReference type="CDD" id="cd02440">
    <property type="entry name" value="AdoMet_MTases"/>
    <property type="match status" value="1"/>
</dbReference>
<dbReference type="RefSeq" id="WP_099155609.1">
    <property type="nucleotide sequence ID" value="NZ_PDUD01000066.1"/>
</dbReference>
<evidence type="ECO:0000256" key="1">
    <source>
        <dbReference type="ARBA" id="ARBA00022603"/>
    </source>
</evidence>
<dbReference type="Gene3D" id="3.40.50.150">
    <property type="entry name" value="Vaccinia Virus protein VP39"/>
    <property type="match status" value="1"/>
</dbReference>
<protein>
    <submittedName>
        <fullName evidence="5">SAM-dependent methyltransferase</fullName>
    </submittedName>
</protein>
<evidence type="ECO:0000259" key="4">
    <source>
        <dbReference type="Pfam" id="PF10672"/>
    </source>
</evidence>
<evidence type="ECO:0000256" key="3">
    <source>
        <dbReference type="ARBA" id="ARBA00022691"/>
    </source>
</evidence>
<organism evidence="5 6">
    <name type="scientific">Flavilitoribacter nigricans (strain ATCC 23147 / DSM 23189 / NBRC 102662 / NCIMB 1420 / SS-2)</name>
    <name type="common">Lewinella nigricans</name>
    <dbReference type="NCBI Taxonomy" id="1122177"/>
    <lineage>
        <taxon>Bacteria</taxon>
        <taxon>Pseudomonadati</taxon>
        <taxon>Bacteroidota</taxon>
        <taxon>Saprospiria</taxon>
        <taxon>Saprospirales</taxon>
        <taxon>Lewinellaceae</taxon>
        <taxon>Flavilitoribacter</taxon>
    </lineage>
</organism>
<accession>A0A2D0MXK9</accession>